<dbReference type="Gene3D" id="3.30.160.60">
    <property type="entry name" value="Classic Zinc Finger"/>
    <property type="match status" value="1"/>
</dbReference>
<feature type="domain" description="BED-type" evidence="7">
    <location>
        <begin position="7"/>
        <end position="66"/>
    </location>
</feature>
<dbReference type="STRING" id="1246581.A0A2H9TLE1"/>
<name>A0A2H9TLE1_9FUNG</name>
<gene>
    <name evidence="8" type="ORF">PSACC_01630</name>
</gene>
<dbReference type="PROSITE" id="PS50808">
    <property type="entry name" value="ZF_BED"/>
    <property type="match status" value="1"/>
</dbReference>
<dbReference type="OrthoDB" id="1306014at2759"/>
<evidence type="ECO:0000313" key="8">
    <source>
        <dbReference type="EMBL" id="PJF18552.1"/>
    </source>
</evidence>
<keyword evidence="4" id="KW-0862">Zinc</keyword>
<dbReference type="GO" id="GO:0005634">
    <property type="term" value="C:nucleus"/>
    <property type="evidence" value="ECO:0007669"/>
    <property type="project" value="UniProtKB-SubCell"/>
</dbReference>
<evidence type="ECO:0000313" key="9">
    <source>
        <dbReference type="Proteomes" id="UP000240830"/>
    </source>
</evidence>
<reference evidence="8 9" key="1">
    <citation type="submission" date="2016-10" db="EMBL/GenBank/DDBJ databases">
        <title>The genome of Paramicrosporidium saccamoebae is the missing link in understanding Cryptomycota and Microsporidia evolution.</title>
        <authorList>
            <person name="Quandt C.A."/>
            <person name="Beaudet D."/>
            <person name="Corsaro D."/>
            <person name="Michel R."/>
            <person name="Corradi N."/>
            <person name="James T."/>
        </authorList>
    </citation>
    <scope>NUCLEOTIDE SEQUENCE [LARGE SCALE GENOMIC DNA]</scope>
    <source>
        <strain evidence="8 9">KSL3</strain>
    </source>
</reference>
<dbReference type="InterPro" id="IPR003656">
    <property type="entry name" value="Znf_BED"/>
</dbReference>
<evidence type="ECO:0000256" key="6">
    <source>
        <dbReference type="PROSITE-ProRule" id="PRU00027"/>
    </source>
</evidence>
<dbReference type="EMBL" id="MTSL01000117">
    <property type="protein sequence ID" value="PJF18552.1"/>
    <property type="molecule type" value="Genomic_DNA"/>
</dbReference>
<evidence type="ECO:0000256" key="1">
    <source>
        <dbReference type="ARBA" id="ARBA00004123"/>
    </source>
</evidence>
<dbReference type="GO" id="GO:0008270">
    <property type="term" value="F:zinc ion binding"/>
    <property type="evidence" value="ECO:0007669"/>
    <property type="project" value="UniProtKB-KW"/>
</dbReference>
<dbReference type="SMART" id="SM00355">
    <property type="entry name" value="ZnF_C2H2"/>
    <property type="match status" value="2"/>
</dbReference>
<evidence type="ECO:0000256" key="2">
    <source>
        <dbReference type="ARBA" id="ARBA00022723"/>
    </source>
</evidence>
<comment type="subcellular location">
    <subcellularLocation>
        <location evidence="1">Nucleus</location>
    </subcellularLocation>
</comment>
<dbReference type="PANTHER" id="PTHR23215:SF0">
    <property type="entry name" value="BUB3-INTERACTING AND GLEBS MOTIF-CONTAINING PROTEIN ZNF207"/>
    <property type="match status" value="1"/>
</dbReference>
<sequence>MTKKRKHVSHKPWCWYCDREFDDEKILITHQKAKHFKCMYCHKKLNSASGLVIHVAQIHKENISVVPNAVEGHDTPEVEIFGMEGVPPEDLHRHRTKQPMVAYKRIRVTDGGLLPLLAAQKSSVPEGPDLQVYSPLPVSPVLPSVPTVASGPVIAAPAIFSPPLQPFYAAYPSMSNGMLGERTRSVSAGASTSSETIGASASVGLADSVSDNVPVVMGGSFDNIVVPPSCDSNGKSIPGAVIVSPDLVISVVRSFIGVDV</sequence>
<dbReference type="SUPFAM" id="SSF57667">
    <property type="entry name" value="beta-beta-alpha zinc fingers"/>
    <property type="match status" value="1"/>
</dbReference>
<dbReference type="PROSITE" id="PS00028">
    <property type="entry name" value="ZINC_FINGER_C2H2_1"/>
    <property type="match status" value="1"/>
</dbReference>
<evidence type="ECO:0000256" key="4">
    <source>
        <dbReference type="ARBA" id="ARBA00022833"/>
    </source>
</evidence>
<dbReference type="CDD" id="cd20908">
    <property type="entry name" value="SUF4-like"/>
    <property type="match status" value="1"/>
</dbReference>
<evidence type="ECO:0000256" key="5">
    <source>
        <dbReference type="ARBA" id="ARBA00023242"/>
    </source>
</evidence>
<dbReference type="AlphaFoldDB" id="A0A2H9TLE1"/>
<keyword evidence="5" id="KW-0539">Nucleus</keyword>
<dbReference type="GO" id="GO:0003677">
    <property type="term" value="F:DNA binding"/>
    <property type="evidence" value="ECO:0007669"/>
    <property type="project" value="InterPro"/>
</dbReference>
<keyword evidence="3 6" id="KW-0863">Zinc-finger</keyword>
<comment type="caution">
    <text evidence="8">The sequence shown here is derived from an EMBL/GenBank/DDBJ whole genome shotgun (WGS) entry which is preliminary data.</text>
</comment>
<evidence type="ECO:0000259" key="7">
    <source>
        <dbReference type="PROSITE" id="PS50808"/>
    </source>
</evidence>
<accession>A0A2H9TLE1</accession>
<protein>
    <recommendedName>
        <fullName evidence="7">BED-type domain-containing protein</fullName>
    </recommendedName>
</protein>
<dbReference type="InterPro" id="IPR036236">
    <property type="entry name" value="Znf_C2H2_sf"/>
</dbReference>
<proteinExistence type="predicted"/>
<dbReference type="Proteomes" id="UP000240830">
    <property type="component" value="Unassembled WGS sequence"/>
</dbReference>
<dbReference type="InterPro" id="IPR013087">
    <property type="entry name" value="Znf_C2H2_type"/>
</dbReference>
<keyword evidence="9" id="KW-1185">Reference proteome</keyword>
<organism evidence="8 9">
    <name type="scientific">Paramicrosporidium saccamoebae</name>
    <dbReference type="NCBI Taxonomy" id="1246581"/>
    <lineage>
        <taxon>Eukaryota</taxon>
        <taxon>Fungi</taxon>
        <taxon>Fungi incertae sedis</taxon>
        <taxon>Cryptomycota</taxon>
        <taxon>Cryptomycota incertae sedis</taxon>
        <taxon>Paramicrosporidium</taxon>
    </lineage>
</organism>
<dbReference type="PANTHER" id="PTHR23215">
    <property type="entry name" value="ZINC FINGER PROTEIN 207"/>
    <property type="match status" value="1"/>
</dbReference>
<keyword evidence="2" id="KW-0479">Metal-binding</keyword>
<evidence type="ECO:0000256" key="3">
    <source>
        <dbReference type="ARBA" id="ARBA00022771"/>
    </source>
</evidence>